<dbReference type="STRING" id="1849047.A0A3D8Q8R0"/>
<organism evidence="12 13">
    <name type="scientific">Coleophoma cylindrospora</name>
    <dbReference type="NCBI Taxonomy" id="1849047"/>
    <lineage>
        <taxon>Eukaryota</taxon>
        <taxon>Fungi</taxon>
        <taxon>Dikarya</taxon>
        <taxon>Ascomycota</taxon>
        <taxon>Pezizomycotina</taxon>
        <taxon>Leotiomycetes</taxon>
        <taxon>Helotiales</taxon>
        <taxon>Dermateaceae</taxon>
        <taxon>Coleophoma</taxon>
    </lineage>
</organism>
<dbReference type="Pfam" id="PF05730">
    <property type="entry name" value="CFEM"/>
    <property type="match status" value="1"/>
</dbReference>
<dbReference type="InterPro" id="IPR008427">
    <property type="entry name" value="Extracellular_membr_CFEM_dom"/>
</dbReference>
<comment type="similarity">
    <text evidence="3">Belongs to the RBT5 family.</text>
</comment>
<comment type="subcellular location">
    <subcellularLocation>
        <location evidence="1">Membrane</location>
        <topology evidence="1">Lipid-anchor</topology>
        <topology evidence="1">GPI-anchor</topology>
    </subcellularLocation>
    <subcellularLocation>
        <location evidence="2">Secreted</location>
    </subcellularLocation>
</comment>
<reference evidence="12 13" key="1">
    <citation type="journal article" date="2018" name="IMA Fungus">
        <title>IMA Genome-F 9: Draft genome sequence of Annulohypoxylon stygium, Aspergillus mulundensis, Berkeleyomyces basicola (syn. Thielaviopsis basicola), Ceratocystis smalleyi, two Cercospora beticola strains, Coleophoma cylindrospora, Fusarium fracticaudum, Phialophora cf. hyalina, and Morchella septimelata.</title>
        <authorList>
            <person name="Wingfield B.D."/>
            <person name="Bills G.F."/>
            <person name="Dong Y."/>
            <person name="Huang W."/>
            <person name="Nel W.J."/>
            <person name="Swalarsk-Parry B.S."/>
            <person name="Vaghefi N."/>
            <person name="Wilken P.M."/>
            <person name="An Z."/>
            <person name="de Beer Z.W."/>
            <person name="De Vos L."/>
            <person name="Chen L."/>
            <person name="Duong T.A."/>
            <person name="Gao Y."/>
            <person name="Hammerbacher A."/>
            <person name="Kikkert J.R."/>
            <person name="Li Y."/>
            <person name="Li H."/>
            <person name="Li K."/>
            <person name="Li Q."/>
            <person name="Liu X."/>
            <person name="Ma X."/>
            <person name="Naidoo K."/>
            <person name="Pethybridge S.J."/>
            <person name="Sun J."/>
            <person name="Steenkamp E.T."/>
            <person name="van der Nest M.A."/>
            <person name="van Wyk S."/>
            <person name="Wingfield M.J."/>
            <person name="Xiong C."/>
            <person name="Yue Q."/>
            <person name="Zhang X."/>
        </authorList>
    </citation>
    <scope>NUCLEOTIDE SEQUENCE [LARGE SCALE GENOMIC DNA]</scope>
    <source>
        <strain evidence="12 13">BP6252</strain>
    </source>
</reference>
<keyword evidence="9" id="KW-0349">Heme</keyword>
<comment type="caution">
    <text evidence="12">The sequence shown here is derived from an EMBL/GenBank/DDBJ whole genome shotgun (WGS) entry which is preliminary data.</text>
</comment>
<evidence type="ECO:0000313" key="13">
    <source>
        <dbReference type="Proteomes" id="UP000256645"/>
    </source>
</evidence>
<evidence type="ECO:0000256" key="8">
    <source>
        <dbReference type="ARBA" id="ARBA00023288"/>
    </source>
</evidence>
<feature type="domain" description="CFEM" evidence="11">
    <location>
        <begin position="4"/>
        <end position="116"/>
    </location>
</feature>
<feature type="binding site" description="axial binding residue" evidence="9">
    <location>
        <position position="49"/>
    </location>
    <ligand>
        <name>heme</name>
        <dbReference type="ChEBI" id="CHEBI:30413"/>
    </ligand>
    <ligandPart>
        <name>Fe</name>
        <dbReference type="ChEBI" id="CHEBI:18248"/>
    </ligandPart>
</feature>
<keyword evidence="9" id="KW-0408">Iron</keyword>
<dbReference type="GO" id="GO:0098552">
    <property type="term" value="C:side of membrane"/>
    <property type="evidence" value="ECO:0007669"/>
    <property type="project" value="UniProtKB-KW"/>
</dbReference>
<evidence type="ECO:0000259" key="11">
    <source>
        <dbReference type="PROSITE" id="PS52012"/>
    </source>
</evidence>
<evidence type="ECO:0000256" key="4">
    <source>
        <dbReference type="ARBA" id="ARBA00022525"/>
    </source>
</evidence>
<dbReference type="AlphaFoldDB" id="A0A3D8Q8R0"/>
<sequence>MLLSRTLLVSILASIACAQTIADEVALLPSCSLTCLSNAATSNGCGITDYTCQCGSANSAITASATPCIVGACSSSDALKVQPITQKICSLAAAASGGSSAAASSTSASASAAASSTSSAAATQTSSGSSRLQAAGSLVGAALVAAMAL</sequence>
<evidence type="ECO:0000256" key="10">
    <source>
        <dbReference type="SAM" id="SignalP"/>
    </source>
</evidence>
<name>A0A3D8Q8R0_9HELO</name>
<dbReference type="SMART" id="SM00747">
    <property type="entry name" value="CFEM"/>
    <property type="match status" value="1"/>
</dbReference>
<evidence type="ECO:0000256" key="3">
    <source>
        <dbReference type="ARBA" id="ARBA00010031"/>
    </source>
</evidence>
<feature type="chain" id="PRO_5017834818" description="CFEM domain-containing protein" evidence="10">
    <location>
        <begin position="19"/>
        <end position="149"/>
    </location>
</feature>
<evidence type="ECO:0000256" key="6">
    <source>
        <dbReference type="ARBA" id="ARBA00022729"/>
    </source>
</evidence>
<evidence type="ECO:0000256" key="9">
    <source>
        <dbReference type="PROSITE-ProRule" id="PRU01356"/>
    </source>
</evidence>
<keyword evidence="4" id="KW-0964">Secreted</keyword>
<evidence type="ECO:0000256" key="2">
    <source>
        <dbReference type="ARBA" id="ARBA00004613"/>
    </source>
</evidence>
<dbReference type="GO" id="GO:0005576">
    <property type="term" value="C:extracellular region"/>
    <property type="evidence" value="ECO:0007669"/>
    <property type="project" value="UniProtKB-SubCell"/>
</dbReference>
<dbReference type="Proteomes" id="UP000256645">
    <property type="component" value="Unassembled WGS sequence"/>
</dbReference>
<feature type="disulfide bond" evidence="9">
    <location>
        <begin position="45"/>
        <end position="52"/>
    </location>
</feature>
<keyword evidence="5" id="KW-0472">Membrane</keyword>
<evidence type="ECO:0000256" key="1">
    <source>
        <dbReference type="ARBA" id="ARBA00004589"/>
    </source>
</evidence>
<dbReference type="GO" id="GO:0046872">
    <property type="term" value="F:metal ion binding"/>
    <property type="evidence" value="ECO:0007669"/>
    <property type="project" value="UniProtKB-UniRule"/>
</dbReference>
<dbReference type="PROSITE" id="PS51257">
    <property type="entry name" value="PROKAR_LIPOPROTEIN"/>
    <property type="match status" value="1"/>
</dbReference>
<comment type="caution">
    <text evidence="9">Lacks conserved residue(s) required for the propagation of feature annotation.</text>
</comment>
<feature type="signal peptide" evidence="10">
    <location>
        <begin position="1"/>
        <end position="18"/>
    </location>
</feature>
<protein>
    <recommendedName>
        <fullName evidence="11">CFEM domain-containing protein</fullName>
    </recommendedName>
</protein>
<evidence type="ECO:0000256" key="5">
    <source>
        <dbReference type="ARBA" id="ARBA00022622"/>
    </source>
</evidence>
<keyword evidence="7 9" id="KW-1015">Disulfide bond</keyword>
<keyword evidence="6 10" id="KW-0732">Signal</keyword>
<keyword evidence="5" id="KW-0325">Glycoprotein</keyword>
<evidence type="ECO:0000313" key="12">
    <source>
        <dbReference type="EMBL" id="RDW58047.1"/>
    </source>
</evidence>
<keyword evidence="9" id="KW-0479">Metal-binding</keyword>
<keyword evidence="13" id="KW-1185">Reference proteome</keyword>
<accession>A0A3D8Q8R0</accession>
<dbReference type="OrthoDB" id="3767534at2759"/>
<dbReference type="EMBL" id="PDLM01000018">
    <property type="protein sequence ID" value="RDW58047.1"/>
    <property type="molecule type" value="Genomic_DNA"/>
</dbReference>
<proteinExistence type="inferred from homology"/>
<gene>
    <name evidence="12" type="ORF">BP6252_13458</name>
</gene>
<evidence type="ECO:0000256" key="7">
    <source>
        <dbReference type="ARBA" id="ARBA00023157"/>
    </source>
</evidence>
<keyword evidence="5" id="KW-0336">GPI-anchor</keyword>
<keyword evidence="8" id="KW-0449">Lipoprotein</keyword>
<dbReference type="PROSITE" id="PS52012">
    <property type="entry name" value="CFEM"/>
    <property type="match status" value="1"/>
</dbReference>